<feature type="compositionally biased region" description="Basic and acidic residues" evidence="1">
    <location>
        <begin position="648"/>
        <end position="658"/>
    </location>
</feature>
<feature type="compositionally biased region" description="Basic and acidic residues" evidence="1">
    <location>
        <begin position="665"/>
        <end position="676"/>
    </location>
</feature>
<dbReference type="Proteomes" id="UP000799118">
    <property type="component" value="Unassembled WGS sequence"/>
</dbReference>
<evidence type="ECO:0000256" key="2">
    <source>
        <dbReference type="SAM" id="Phobius"/>
    </source>
</evidence>
<dbReference type="EMBL" id="ML770777">
    <property type="protein sequence ID" value="KAE9383002.1"/>
    <property type="molecule type" value="Genomic_DNA"/>
</dbReference>
<feature type="compositionally biased region" description="Polar residues" evidence="1">
    <location>
        <begin position="43"/>
        <end position="61"/>
    </location>
</feature>
<protein>
    <submittedName>
        <fullName evidence="3">Uncharacterized protein</fullName>
    </submittedName>
</protein>
<feature type="region of interest" description="Disordered" evidence="1">
    <location>
        <begin position="1"/>
        <end position="85"/>
    </location>
</feature>
<organism evidence="3 4">
    <name type="scientific">Gymnopus androsaceus JB14</name>
    <dbReference type="NCBI Taxonomy" id="1447944"/>
    <lineage>
        <taxon>Eukaryota</taxon>
        <taxon>Fungi</taxon>
        <taxon>Dikarya</taxon>
        <taxon>Basidiomycota</taxon>
        <taxon>Agaricomycotina</taxon>
        <taxon>Agaricomycetes</taxon>
        <taxon>Agaricomycetidae</taxon>
        <taxon>Agaricales</taxon>
        <taxon>Marasmiineae</taxon>
        <taxon>Omphalotaceae</taxon>
        <taxon>Gymnopus</taxon>
    </lineage>
</organism>
<sequence length="714" mass="79642">MTSNEFRETEEEEEVRIINEDPVEDGSSHSSMPFPSLRDDPATDNNDLSTSPDSNITSSDKLSALPPSMASPSPNPNNRAGRSPMFRHSLDASRSWPSIYSSFAGLSPKLPDAGTGTWNRPRASTSEGSINLETTHRASIESDRTSLPTVQSVRQAFHRLHRGSDPTSPSPALRQWSQGIHHRPHAIHQEEPFVPVDPFKSHFHFSLNISFSLPDWYRRYMPGNAGDAEGLPMKTHDTESRPIPAVPYPNNHRIVDHSNTGGTAFDIHVHKPGHVHQTMDLHMMRIFFFDTLPRVTYLHILLRIPSMYFSRREVSKPDIQRMIDACGRGGSHFSNPLGPGPANDNANNVNAYMQQNATNHPFNINNNILNPAGPGIGPTSTTNLAAAAAASVVDLPLPLPEEWTAPLVSPSLIRFKLSWEAFIDSLMREWKTLNVVSALLLSAILTMFQINDAATDPITRTAALLSLVCAIMSLSYGCIFIVRFGTMRSMYRASIWAEEAQKTKTLVWWNVWVLLAMPAVWMSWSMIFFIVSIISFVWRTGGESDPPERSPLSDRAVLGPRIAVTFIFFLGMMYFFLIVRTLQSYGSNGFGPRERTRVYIEAQRREVPPHGNDAHETSGRRRRSTDASGTMGDRVKELRSQPTTDAPKTPERGGRHAVDVVVEIMRGDPDERDRRQPPLRRPLFGLGLTGAGMTQSEVDLEKGVAEHFDGEELL</sequence>
<keyword evidence="2" id="KW-0812">Transmembrane</keyword>
<feature type="compositionally biased region" description="Low complexity" evidence="1">
    <location>
        <begin position="62"/>
        <end position="84"/>
    </location>
</feature>
<accession>A0A6A4GBT7</accession>
<keyword evidence="2" id="KW-1133">Transmembrane helix</keyword>
<evidence type="ECO:0000256" key="1">
    <source>
        <dbReference type="SAM" id="MobiDB-lite"/>
    </source>
</evidence>
<feature type="transmembrane region" description="Helical" evidence="2">
    <location>
        <begin position="558"/>
        <end position="579"/>
    </location>
</feature>
<feature type="transmembrane region" description="Helical" evidence="2">
    <location>
        <begin position="506"/>
        <end position="538"/>
    </location>
</feature>
<keyword evidence="4" id="KW-1185">Reference proteome</keyword>
<feature type="region of interest" description="Disordered" evidence="1">
    <location>
        <begin position="602"/>
        <end position="690"/>
    </location>
</feature>
<proteinExistence type="predicted"/>
<dbReference type="AlphaFoldDB" id="A0A6A4GBT7"/>
<name>A0A6A4GBT7_9AGAR</name>
<feature type="transmembrane region" description="Helical" evidence="2">
    <location>
        <begin position="432"/>
        <end position="450"/>
    </location>
</feature>
<gene>
    <name evidence="3" type="ORF">BT96DRAFT_930075</name>
</gene>
<dbReference type="OrthoDB" id="3062801at2759"/>
<evidence type="ECO:0000313" key="4">
    <source>
        <dbReference type="Proteomes" id="UP000799118"/>
    </source>
</evidence>
<feature type="transmembrane region" description="Helical" evidence="2">
    <location>
        <begin position="462"/>
        <end position="485"/>
    </location>
</feature>
<evidence type="ECO:0000313" key="3">
    <source>
        <dbReference type="EMBL" id="KAE9383002.1"/>
    </source>
</evidence>
<feature type="compositionally biased region" description="Basic and acidic residues" evidence="1">
    <location>
        <begin position="602"/>
        <end position="619"/>
    </location>
</feature>
<reference evidence="3" key="1">
    <citation type="journal article" date="2019" name="Environ. Microbiol.">
        <title>Fungal ecological strategies reflected in gene transcription - a case study of two litter decomposers.</title>
        <authorList>
            <person name="Barbi F."/>
            <person name="Kohler A."/>
            <person name="Barry K."/>
            <person name="Baskaran P."/>
            <person name="Daum C."/>
            <person name="Fauchery L."/>
            <person name="Ihrmark K."/>
            <person name="Kuo A."/>
            <person name="LaButti K."/>
            <person name="Lipzen A."/>
            <person name="Morin E."/>
            <person name="Grigoriev I.V."/>
            <person name="Henrissat B."/>
            <person name="Lindahl B."/>
            <person name="Martin F."/>
        </authorList>
    </citation>
    <scope>NUCLEOTIDE SEQUENCE</scope>
    <source>
        <strain evidence="3">JB14</strain>
    </source>
</reference>
<keyword evidence="2" id="KW-0472">Membrane</keyword>